<evidence type="ECO:0000256" key="4">
    <source>
        <dbReference type="ARBA" id="ARBA00022960"/>
    </source>
</evidence>
<evidence type="ECO:0000256" key="1">
    <source>
        <dbReference type="ARBA" id="ARBA00004651"/>
    </source>
</evidence>
<keyword evidence="7 8" id="KW-0472">Membrane</keyword>
<dbReference type="HAMAP" id="MF_02078">
    <property type="entry name" value="MurJ_MviN"/>
    <property type="match status" value="1"/>
</dbReference>
<keyword evidence="4 8" id="KW-0133">Cell shape</keyword>
<feature type="transmembrane region" description="Helical" evidence="8">
    <location>
        <begin position="54"/>
        <end position="72"/>
    </location>
</feature>
<feature type="transmembrane region" description="Helical" evidence="8">
    <location>
        <begin position="436"/>
        <end position="457"/>
    </location>
</feature>
<dbReference type="PIRSF" id="PIRSF002869">
    <property type="entry name" value="MviN"/>
    <property type="match status" value="1"/>
</dbReference>
<dbReference type="NCBIfam" id="TIGR01695">
    <property type="entry name" value="murJ_mviN"/>
    <property type="match status" value="1"/>
</dbReference>
<feature type="transmembrane region" description="Helical" evidence="8">
    <location>
        <begin position="126"/>
        <end position="148"/>
    </location>
</feature>
<keyword evidence="3 8" id="KW-0812">Transmembrane</keyword>
<feature type="transmembrane region" description="Helical" evidence="8">
    <location>
        <begin position="224"/>
        <end position="243"/>
    </location>
</feature>
<dbReference type="GO" id="GO:0071555">
    <property type="term" value="P:cell wall organization"/>
    <property type="evidence" value="ECO:0007669"/>
    <property type="project" value="UniProtKB-UniRule"/>
</dbReference>
<dbReference type="Proteomes" id="UP000190105">
    <property type="component" value="Unassembled WGS sequence"/>
</dbReference>
<keyword evidence="8 9" id="KW-0813">Transport</keyword>
<dbReference type="UniPathway" id="UPA00219"/>
<evidence type="ECO:0000256" key="6">
    <source>
        <dbReference type="ARBA" id="ARBA00022989"/>
    </source>
</evidence>
<feature type="transmembrane region" description="Helical" evidence="8">
    <location>
        <begin position="469"/>
        <end position="493"/>
    </location>
</feature>
<reference evidence="11" key="1">
    <citation type="submission" date="2017-02" db="EMBL/GenBank/DDBJ databases">
        <authorList>
            <person name="Varghese N."/>
            <person name="Submissions S."/>
        </authorList>
    </citation>
    <scope>NUCLEOTIDE SEQUENCE [LARGE SCALE GENOMIC DNA]</scope>
    <source>
        <strain evidence="11">USBA 833</strain>
    </source>
</reference>
<dbReference type="STRING" id="1147123.SAMN05443428_12122"/>
<evidence type="ECO:0000256" key="8">
    <source>
        <dbReference type="HAMAP-Rule" id="MF_02078"/>
    </source>
</evidence>
<keyword evidence="11" id="KW-1185">Reference proteome</keyword>
<keyword evidence="5 8" id="KW-0573">Peptidoglycan synthesis</keyword>
<dbReference type="OrthoDB" id="9804143at2"/>
<dbReference type="PANTHER" id="PTHR47019:SF1">
    <property type="entry name" value="LIPID II FLIPPASE MURJ"/>
    <property type="match status" value="1"/>
</dbReference>
<gene>
    <name evidence="8" type="primary">murJ</name>
    <name evidence="10" type="ORF">SAMN05443428_12122</name>
</gene>
<accession>A0A1T4Y3S0</accession>
<evidence type="ECO:0000256" key="5">
    <source>
        <dbReference type="ARBA" id="ARBA00022984"/>
    </source>
</evidence>
<dbReference type="Pfam" id="PF03023">
    <property type="entry name" value="MurJ"/>
    <property type="match status" value="1"/>
</dbReference>
<feature type="transmembrane region" description="Helical" evidence="8">
    <location>
        <begin position="155"/>
        <end position="176"/>
    </location>
</feature>
<dbReference type="CDD" id="cd13123">
    <property type="entry name" value="MATE_MurJ_like"/>
    <property type="match status" value="1"/>
</dbReference>
<feature type="transmembrane region" description="Helical" evidence="8">
    <location>
        <begin position="350"/>
        <end position="369"/>
    </location>
</feature>
<comment type="pathway">
    <text evidence="8">Cell wall biogenesis; peptidoglycan biosynthesis.</text>
</comment>
<keyword evidence="2 8" id="KW-1003">Cell membrane</keyword>
<dbReference type="GO" id="GO:0034204">
    <property type="term" value="P:lipid translocation"/>
    <property type="evidence" value="ECO:0007669"/>
    <property type="project" value="TreeGrafter"/>
</dbReference>
<dbReference type="GO" id="GO:0009252">
    <property type="term" value="P:peptidoglycan biosynthetic process"/>
    <property type="evidence" value="ECO:0007669"/>
    <property type="project" value="UniProtKB-UniRule"/>
</dbReference>
<feature type="transmembrane region" description="Helical" evidence="8">
    <location>
        <begin position="405"/>
        <end position="424"/>
    </location>
</feature>
<dbReference type="GO" id="GO:0015648">
    <property type="term" value="F:lipid-linked peptidoglycan transporter activity"/>
    <property type="evidence" value="ECO:0007669"/>
    <property type="project" value="UniProtKB-UniRule"/>
</dbReference>
<keyword evidence="8 9" id="KW-0961">Cell wall biogenesis/degradation</keyword>
<feature type="transmembrane region" description="Helical" evidence="8">
    <location>
        <begin position="182"/>
        <end position="203"/>
    </location>
</feature>
<feature type="transmembrane region" description="Helical" evidence="8">
    <location>
        <begin position="84"/>
        <end position="106"/>
    </location>
</feature>
<name>A0A1T4Y3S0_9CLOT</name>
<protein>
    <recommendedName>
        <fullName evidence="8">Probable lipid II flippase MurJ</fullName>
    </recommendedName>
</protein>
<comment type="similarity">
    <text evidence="8 9">Belongs to the MurJ/MviN family.</text>
</comment>
<organism evidence="10 11">
    <name type="scientific">Caloramator quimbayensis</name>
    <dbReference type="NCBI Taxonomy" id="1147123"/>
    <lineage>
        <taxon>Bacteria</taxon>
        <taxon>Bacillati</taxon>
        <taxon>Bacillota</taxon>
        <taxon>Clostridia</taxon>
        <taxon>Eubacteriales</taxon>
        <taxon>Clostridiaceae</taxon>
        <taxon>Caloramator</taxon>
    </lineage>
</organism>
<feature type="transmembrane region" description="Helical" evidence="8">
    <location>
        <begin position="12"/>
        <end position="34"/>
    </location>
</feature>
<proteinExistence type="inferred from homology"/>
<dbReference type="GO" id="GO:0005886">
    <property type="term" value="C:plasma membrane"/>
    <property type="evidence" value="ECO:0007669"/>
    <property type="project" value="UniProtKB-SubCell"/>
</dbReference>
<dbReference type="GO" id="GO:0008360">
    <property type="term" value="P:regulation of cell shape"/>
    <property type="evidence" value="ECO:0007669"/>
    <property type="project" value="UniProtKB-UniRule"/>
</dbReference>
<feature type="transmembrane region" description="Helical" evidence="8">
    <location>
        <begin position="305"/>
        <end position="330"/>
    </location>
</feature>
<comment type="subcellular location">
    <subcellularLocation>
        <location evidence="1 8">Cell membrane</location>
        <topology evidence="1 8">Multi-pass membrane protein</topology>
    </subcellularLocation>
</comment>
<evidence type="ECO:0000256" key="3">
    <source>
        <dbReference type="ARBA" id="ARBA00022692"/>
    </source>
</evidence>
<dbReference type="InterPro" id="IPR051050">
    <property type="entry name" value="Lipid_II_flippase_MurJ/MviN"/>
</dbReference>
<evidence type="ECO:0000313" key="10">
    <source>
        <dbReference type="EMBL" id="SKA96467.1"/>
    </source>
</evidence>
<dbReference type="PANTHER" id="PTHR47019">
    <property type="entry name" value="LIPID II FLIPPASE MURJ"/>
    <property type="match status" value="1"/>
</dbReference>
<dbReference type="EMBL" id="FUYH01000021">
    <property type="protein sequence ID" value="SKA96467.1"/>
    <property type="molecule type" value="Genomic_DNA"/>
</dbReference>
<feature type="transmembrane region" description="Helical" evidence="8">
    <location>
        <begin position="381"/>
        <end position="399"/>
    </location>
</feature>
<comment type="function">
    <text evidence="8 9">Involved in peptidoglycan biosynthesis. Transports lipid-linked peptidoglycan precursors from the inner to the outer leaflet of the cytoplasmic membrane.</text>
</comment>
<evidence type="ECO:0000256" key="2">
    <source>
        <dbReference type="ARBA" id="ARBA00022475"/>
    </source>
</evidence>
<evidence type="ECO:0000313" key="11">
    <source>
        <dbReference type="Proteomes" id="UP000190105"/>
    </source>
</evidence>
<dbReference type="InterPro" id="IPR004268">
    <property type="entry name" value="MurJ"/>
</dbReference>
<keyword evidence="6 8" id="KW-1133">Transmembrane helix</keyword>
<dbReference type="RefSeq" id="WP_078697314.1">
    <property type="nucleotide sequence ID" value="NZ_FUYH01000021.1"/>
</dbReference>
<dbReference type="AlphaFoldDB" id="A0A1T4Y3S0"/>
<feature type="transmembrane region" description="Helical" evidence="8">
    <location>
        <begin position="263"/>
        <end position="285"/>
    </location>
</feature>
<sequence>MSEIKKVAKYSILVTILLTISKLVGFIREFLIAAKFGATRESDIFKIASTMPTVLFSCIAAALVTAFIPVFAGIKRDRDRANVFFNNILNIILLICIILSIIGIVFSPQLTYMFASGFKGKDFDTTVYMTRILMPSIIFLGISGLYTGYLQSYDIFIQPTIASIAANFVIIAGILLFYKYGIISAIIATFLGAVAQAYTQRPYMKGYKYKFYINLKDSNVQRMLKLSVPTIISTAVSQINLMVGRNFASNLVAGSISVYDYSYKINSIINLVFITSITTVLYPSLTEKYATERFDEFKDMILKSINLILIVAIPFILGVYALSTPVVTLLLEHGKFDRNATLTTSMCLKFISFSALGYSLIDIFSRIFYSARDTVTPMINGFINVAINVLLIFLLVPKFKISGLALSTTLSTLIISTVMFIEIIRKIKYKDYFKNIITLLKALLSGIIMAVIVGLVYRYMDNIIKGGTLILSLKIAVSTFIGAVVYCIALNILKVEEFKMLMGILKRKKIGE</sequence>
<evidence type="ECO:0000256" key="9">
    <source>
        <dbReference type="PIRNR" id="PIRNR002869"/>
    </source>
</evidence>
<evidence type="ECO:0000256" key="7">
    <source>
        <dbReference type="ARBA" id="ARBA00023136"/>
    </source>
</evidence>
<dbReference type="PRINTS" id="PR01806">
    <property type="entry name" value="VIRFACTRMVIN"/>
</dbReference>